<dbReference type="RefSeq" id="WP_235281567.1">
    <property type="nucleotide sequence ID" value="NZ_JYIX01000024.1"/>
</dbReference>
<dbReference type="STRING" id="582680.RS86_00543"/>
<gene>
    <name evidence="2" type="ORF">RS86_00543</name>
</gene>
<organism evidence="2 3">
    <name type="scientific">Microbacterium azadirachtae</name>
    <dbReference type="NCBI Taxonomy" id="582680"/>
    <lineage>
        <taxon>Bacteria</taxon>
        <taxon>Bacillati</taxon>
        <taxon>Actinomycetota</taxon>
        <taxon>Actinomycetes</taxon>
        <taxon>Micrococcales</taxon>
        <taxon>Microbacteriaceae</taxon>
        <taxon>Microbacterium</taxon>
    </lineage>
</organism>
<dbReference type="InterPro" id="IPR006311">
    <property type="entry name" value="TAT_signal"/>
</dbReference>
<evidence type="ECO:0000256" key="1">
    <source>
        <dbReference type="SAM" id="Phobius"/>
    </source>
</evidence>
<keyword evidence="1" id="KW-1133">Transmembrane helix</keyword>
<protein>
    <submittedName>
        <fullName evidence="2">Uncharacterized protein</fullName>
    </submittedName>
</protein>
<evidence type="ECO:0000313" key="2">
    <source>
        <dbReference type="EMBL" id="KJL35160.1"/>
    </source>
</evidence>
<accession>A0A0F0LSA4</accession>
<feature type="transmembrane region" description="Helical" evidence="1">
    <location>
        <begin position="137"/>
        <end position="160"/>
    </location>
</feature>
<dbReference type="PATRIC" id="fig|582680.6.peg.558"/>
<proteinExistence type="predicted"/>
<dbReference type="AlphaFoldDB" id="A0A0F0LSA4"/>
<reference evidence="2 3" key="1">
    <citation type="submission" date="2015-02" db="EMBL/GenBank/DDBJ databases">
        <title>Draft genome sequences of ten Microbacterium spp. with emphasis on heavy metal contaminated environments.</title>
        <authorList>
            <person name="Corretto E."/>
        </authorList>
    </citation>
    <scope>NUCLEOTIDE SEQUENCE [LARGE SCALE GENOMIC DNA]</scope>
    <source>
        <strain evidence="2 3">ARN176</strain>
    </source>
</reference>
<dbReference type="EMBL" id="JYIX01000024">
    <property type="protein sequence ID" value="KJL35160.1"/>
    <property type="molecule type" value="Genomic_DNA"/>
</dbReference>
<keyword evidence="3" id="KW-1185">Reference proteome</keyword>
<sequence>MTLTQPSNPARSDVPRAGEGAAPLSRRRLIAAAAWSVPVVALAAAVPAATASTQDVYTATIANGDVSQDGHSVTFGVDAGDQSIALALALTKNGAPYTGDVTATLSGASGVAAWSGSGSDITIASAAGGSADLPVDILGYGTFWVIVSVGGTSIVLNVTFQAA</sequence>
<keyword evidence="1" id="KW-0472">Membrane</keyword>
<feature type="transmembrane region" description="Helical" evidence="1">
    <location>
        <begin position="29"/>
        <end position="49"/>
    </location>
</feature>
<name>A0A0F0LSA4_9MICO</name>
<dbReference type="Proteomes" id="UP000033740">
    <property type="component" value="Unassembled WGS sequence"/>
</dbReference>
<keyword evidence="1" id="KW-0812">Transmembrane</keyword>
<evidence type="ECO:0000313" key="3">
    <source>
        <dbReference type="Proteomes" id="UP000033740"/>
    </source>
</evidence>
<comment type="caution">
    <text evidence="2">The sequence shown here is derived from an EMBL/GenBank/DDBJ whole genome shotgun (WGS) entry which is preliminary data.</text>
</comment>
<dbReference type="PROSITE" id="PS51318">
    <property type="entry name" value="TAT"/>
    <property type="match status" value="1"/>
</dbReference>